<dbReference type="EMBL" id="JAUCMV010000005">
    <property type="protein sequence ID" value="KAK0396839.1"/>
    <property type="molecule type" value="Genomic_DNA"/>
</dbReference>
<gene>
    <name evidence="20" type="ORF">QR680_001881</name>
</gene>
<dbReference type="GO" id="GO:0005770">
    <property type="term" value="C:late endosome"/>
    <property type="evidence" value="ECO:0007669"/>
    <property type="project" value="UniProtKB-SubCell"/>
</dbReference>
<keyword evidence="9 19" id="KW-0812">Transmembrane</keyword>
<dbReference type="GO" id="GO:0016020">
    <property type="term" value="C:membrane"/>
    <property type="evidence" value="ECO:0007669"/>
    <property type="project" value="UniProtKB-SubCell"/>
</dbReference>
<evidence type="ECO:0000256" key="3">
    <source>
        <dbReference type="ARBA" id="ARBA00004234"/>
    </source>
</evidence>
<evidence type="ECO:0000256" key="10">
    <source>
        <dbReference type="ARBA" id="ARBA00022753"/>
    </source>
</evidence>
<keyword evidence="14 19" id="KW-0472">Membrane</keyword>
<name>A0AA39H130_9BILA</name>
<evidence type="ECO:0000256" key="8">
    <source>
        <dbReference type="ARBA" id="ARBA00007743"/>
    </source>
</evidence>
<evidence type="ECO:0000256" key="19">
    <source>
        <dbReference type="SAM" id="Phobius"/>
    </source>
</evidence>
<feature type="transmembrane region" description="Helical" evidence="19">
    <location>
        <begin position="68"/>
        <end position="86"/>
    </location>
</feature>
<evidence type="ECO:0000256" key="1">
    <source>
        <dbReference type="ARBA" id="ARBA00004141"/>
    </source>
</evidence>
<evidence type="ECO:0000256" key="7">
    <source>
        <dbReference type="ARBA" id="ARBA00004603"/>
    </source>
</evidence>
<proteinExistence type="inferred from homology"/>
<evidence type="ECO:0000256" key="2">
    <source>
        <dbReference type="ARBA" id="ARBA00004172"/>
    </source>
</evidence>
<accession>A0AA39H130</accession>
<feature type="compositionally biased region" description="Basic residues" evidence="18">
    <location>
        <begin position="1"/>
        <end position="14"/>
    </location>
</feature>
<evidence type="ECO:0000256" key="5">
    <source>
        <dbReference type="ARBA" id="ARBA00004419"/>
    </source>
</evidence>
<sequence length="108" mass="12414">MVRKKNPNIRHRKLPQLPPDEPDDTPKEDQFPWKGLIFAIALCVIGFILLVISILTASGYSDKYYDRLWPMTTLGAVMFLPGFYHVRIALYAYMGTPGYSFDDLPNFD</sequence>
<keyword evidence="13" id="KW-0333">Golgi apparatus</keyword>
<evidence type="ECO:0000256" key="15">
    <source>
        <dbReference type="ARBA" id="ARBA00023329"/>
    </source>
</evidence>
<evidence type="ECO:0000313" key="21">
    <source>
        <dbReference type="Proteomes" id="UP001175271"/>
    </source>
</evidence>
<evidence type="ECO:0000256" key="11">
    <source>
        <dbReference type="ARBA" id="ARBA00022989"/>
    </source>
</evidence>
<reference evidence="20" key="1">
    <citation type="submission" date="2023-06" db="EMBL/GenBank/DDBJ databases">
        <title>Genomic analysis of the entomopathogenic nematode Steinernema hermaphroditum.</title>
        <authorList>
            <person name="Schwarz E.M."/>
            <person name="Heppert J.K."/>
            <person name="Baniya A."/>
            <person name="Schwartz H.T."/>
            <person name="Tan C.-H."/>
            <person name="Antoshechkin I."/>
            <person name="Sternberg P.W."/>
            <person name="Goodrich-Blair H."/>
            <person name="Dillman A.R."/>
        </authorList>
    </citation>
    <scope>NUCLEOTIDE SEQUENCE</scope>
    <source>
        <strain evidence="20">PS9179</strain>
        <tissue evidence="20">Whole animal</tissue>
    </source>
</reference>
<comment type="subcellular location">
    <subcellularLocation>
        <location evidence="5">Cytoplasmic vesicle</location>
        <location evidence="5">Autophagosome</location>
    </subcellularLocation>
    <subcellularLocation>
        <location evidence="3">Cytoplasmic vesicle</location>
        <location evidence="3">Secretory vesicle</location>
        <location evidence="3">Synaptic vesicle</location>
    </subcellularLocation>
    <subcellularLocation>
        <location evidence="4">Early endosome</location>
    </subcellularLocation>
    <subcellularLocation>
        <location evidence="6">Golgi apparatus</location>
        <location evidence="6">trans-Golgi network</location>
    </subcellularLocation>
    <subcellularLocation>
        <location evidence="7">Late endosome</location>
    </subcellularLocation>
    <subcellularLocation>
        <location evidence="1">Membrane</location>
        <topology evidence="1">Multi-pass membrane protein</topology>
    </subcellularLocation>
    <subcellularLocation>
        <location evidence="2">Recycling endosome</location>
    </subcellularLocation>
</comment>
<dbReference type="Proteomes" id="UP001175271">
    <property type="component" value="Unassembled WGS sequence"/>
</dbReference>
<protein>
    <recommendedName>
        <fullName evidence="17">Transmembrane protein 230</fullName>
    </recommendedName>
</protein>
<keyword evidence="10" id="KW-0967">Endosome</keyword>
<evidence type="ECO:0000256" key="12">
    <source>
        <dbReference type="ARBA" id="ARBA00023018"/>
    </source>
</evidence>
<evidence type="ECO:0000256" key="13">
    <source>
        <dbReference type="ARBA" id="ARBA00023034"/>
    </source>
</evidence>
<dbReference type="PANTHER" id="PTHR15664:SF6">
    <property type="entry name" value="TRANSMEMBRANE PROTEIN 230"/>
    <property type="match status" value="1"/>
</dbReference>
<keyword evidence="21" id="KW-1185">Reference proteome</keyword>
<evidence type="ECO:0000256" key="18">
    <source>
        <dbReference type="SAM" id="MobiDB-lite"/>
    </source>
</evidence>
<feature type="region of interest" description="Disordered" evidence="18">
    <location>
        <begin position="1"/>
        <end position="28"/>
    </location>
</feature>
<evidence type="ECO:0000256" key="9">
    <source>
        <dbReference type="ARBA" id="ARBA00022692"/>
    </source>
</evidence>
<dbReference type="GO" id="GO:0005769">
    <property type="term" value="C:early endosome"/>
    <property type="evidence" value="ECO:0007669"/>
    <property type="project" value="UniProtKB-SubCell"/>
</dbReference>
<keyword evidence="12" id="KW-0770">Synapse</keyword>
<comment type="function">
    <text evidence="16">Involved in trafficking and recycling of synaptic vesicles.</text>
</comment>
<evidence type="ECO:0000313" key="20">
    <source>
        <dbReference type="EMBL" id="KAK0396839.1"/>
    </source>
</evidence>
<dbReference type="GO" id="GO:0008021">
    <property type="term" value="C:synaptic vesicle"/>
    <property type="evidence" value="ECO:0007669"/>
    <property type="project" value="UniProtKB-SubCell"/>
</dbReference>
<dbReference type="InterPro" id="IPR008590">
    <property type="entry name" value="TMEM_230/134"/>
</dbReference>
<evidence type="ECO:0000256" key="17">
    <source>
        <dbReference type="ARBA" id="ARBA00024088"/>
    </source>
</evidence>
<dbReference type="PANTHER" id="PTHR15664">
    <property type="entry name" value="C20ORF30 PROTEIN"/>
    <property type="match status" value="1"/>
</dbReference>
<dbReference type="AlphaFoldDB" id="A0AA39H130"/>
<dbReference type="InterPro" id="IPR044234">
    <property type="entry name" value="TMEM230"/>
</dbReference>
<organism evidence="20 21">
    <name type="scientific">Steinernema hermaphroditum</name>
    <dbReference type="NCBI Taxonomy" id="289476"/>
    <lineage>
        <taxon>Eukaryota</taxon>
        <taxon>Metazoa</taxon>
        <taxon>Ecdysozoa</taxon>
        <taxon>Nematoda</taxon>
        <taxon>Chromadorea</taxon>
        <taxon>Rhabditida</taxon>
        <taxon>Tylenchina</taxon>
        <taxon>Panagrolaimomorpha</taxon>
        <taxon>Strongyloidoidea</taxon>
        <taxon>Steinernematidae</taxon>
        <taxon>Steinernema</taxon>
    </lineage>
</organism>
<evidence type="ECO:0000256" key="4">
    <source>
        <dbReference type="ARBA" id="ARBA00004412"/>
    </source>
</evidence>
<dbReference type="Pfam" id="PF05915">
    <property type="entry name" value="TMEM_230_134"/>
    <property type="match status" value="1"/>
</dbReference>
<comment type="similarity">
    <text evidence="8">Belongs to the TMEM134/TMEM230 family.</text>
</comment>
<evidence type="ECO:0000256" key="14">
    <source>
        <dbReference type="ARBA" id="ARBA00023136"/>
    </source>
</evidence>
<dbReference type="GO" id="GO:0005794">
    <property type="term" value="C:Golgi apparatus"/>
    <property type="evidence" value="ECO:0007669"/>
    <property type="project" value="UniProtKB-SubCell"/>
</dbReference>
<dbReference type="GO" id="GO:0055037">
    <property type="term" value="C:recycling endosome"/>
    <property type="evidence" value="ECO:0007669"/>
    <property type="project" value="UniProtKB-SubCell"/>
</dbReference>
<keyword evidence="11 19" id="KW-1133">Transmembrane helix</keyword>
<evidence type="ECO:0000256" key="6">
    <source>
        <dbReference type="ARBA" id="ARBA00004601"/>
    </source>
</evidence>
<comment type="caution">
    <text evidence="20">The sequence shown here is derived from an EMBL/GenBank/DDBJ whole genome shotgun (WGS) entry which is preliminary data.</text>
</comment>
<evidence type="ECO:0000256" key="16">
    <source>
        <dbReference type="ARBA" id="ARBA00024003"/>
    </source>
</evidence>
<keyword evidence="15" id="KW-0968">Cytoplasmic vesicle</keyword>
<feature type="transmembrane region" description="Helical" evidence="19">
    <location>
        <begin position="36"/>
        <end position="56"/>
    </location>
</feature>
<dbReference type="GO" id="GO:0005776">
    <property type="term" value="C:autophagosome"/>
    <property type="evidence" value="ECO:0007669"/>
    <property type="project" value="UniProtKB-SubCell"/>
</dbReference>